<dbReference type="EMBL" id="BMQJ01000006">
    <property type="protein sequence ID" value="GGP97267.1"/>
    <property type="molecule type" value="Genomic_DNA"/>
</dbReference>
<accession>A0ABQ2QVC8</accession>
<name>A0ABQ2QVC8_9ACTN</name>
<dbReference type="Proteomes" id="UP000611554">
    <property type="component" value="Unassembled WGS sequence"/>
</dbReference>
<comment type="caution">
    <text evidence="1">The sequence shown here is derived from an EMBL/GenBank/DDBJ whole genome shotgun (WGS) entry which is preliminary data.</text>
</comment>
<reference evidence="2" key="1">
    <citation type="journal article" date="2019" name="Int. J. Syst. Evol. Microbiol.">
        <title>The Global Catalogue of Microorganisms (GCM) 10K type strain sequencing project: providing services to taxonomists for standard genome sequencing and annotation.</title>
        <authorList>
            <consortium name="The Broad Institute Genomics Platform"/>
            <consortium name="The Broad Institute Genome Sequencing Center for Infectious Disease"/>
            <person name="Wu L."/>
            <person name="Ma J."/>
        </authorList>
    </citation>
    <scope>NUCLEOTIDE SEQUENCE [LARGE SCALE GENOMIC DNA]</scope>
    <source>
        <strain evidence="2">JCM 3115</strain>
    </source>
</reference>
<sequence length="87" mass="10111">MEVLEPEEWRARAAAYERRVEAWMALMGRRGSSVEWIVRLPARHTDLRMRNSETQKDRVLKTNKADKGGETNDHSARFHLGFPLTCS</sequence>
<evidence type="ECO:0000313" key="1">
    <source>
        <dbReference type="EMBL" id="GGP97267.1"/>
    </source>
</evidence>
<protein>
    <submittedName>
        <fullName evidence="1">Uncharacterized protein</fullName>
    </submittedName>
</protein>
<keyword evidence="2" id="KW-1185">Reference proteome</keyword>
<dbReference type="RefSeq" id="WP_189246988.1">
    <property type="nucleotide sequence ID" value="NZ_BMQJ01000006.1"/>
</dbReference>
<proteinExistence type="predicted"/>
<evidence type="ECO:0000313" key="2">
    <source>
        <dbReference type="Proteomes" id="UP000611554"/>
    </source>
</evidence>
<gene>
    <name evidence="1" type="ORF">GCM10010140_29090</name>
</gene>
<organism evidence="1 2">
    <name type="scientific">Streptosporangium pseudovulgare</name>
    <dbReference type="NCBI Taxonomy" id="35765"/>
    <lineage>
        <taxon>Bacteria</taxon>
        <taxon>Bacillati</taxon>
        <taxon>Actinomycetota</taxon>
        <taxon>Actinomycetes</taxon>
        <taxon>Streptosporangiales</taxon>
        <taxon>Streptosporangiaceae</taxon>
        <taxon>Streptosporangium</taxon>
    </lineage>
</organism>